<sequence length="642" mass="67797">MPSPRRCRIFPSFHERWDRGPLQIAQRDHLGLLATSGNHGIFGQLVEVEDLLQEEEERRQAQQQQHTQQQQQQQQQGGAGATGAGAACSRSSNVPNEQHQEQQKQQRREDRGQALLDQLGRSPDSDDGGEQTGRHLLRAFHSRGEARAAAADCDAPLQEAPDAQEQGQAVAEPPLQQAGGEQRHSKAGVAAGAAAAHTPPEHGQAAALLGQPVYDRSLLAPPPGTPPASSPVEIPLASPRRGSPTALLGPPLVVRSSSVPHRSPFMSELLHHAHPPGPQEAAAAAPRRATAEAPAAPEVPLPVALARPGVTGAAAVRPGLGRGLPRLGSAPAGPASEAYWVPEETEAAAAAAALAKLPFSVRNAPLLRVMPKYYGTTLHTDGRCLLELEDLARAYRRPCVMDIKIGFRTWYWQADPAYIARCKEKDESTTQAALGFKICGMQVYRHGAGGYWRASKRWCKTLPVELVDKALLSFAHNEHGLRPSDVYGGPGGAIAQLEALESWFALQRDFHFYSSSVLLLYEGGAAAPEEARVRVRLVDFAHTFSQSGGGDTCTSGASAPACDGSGDACGGSGNRGNGGGGGSDACVGVSGVDFSDVKLSSGGSTSGSARLPPRDANFLAGLRALLARLRSVVHAQLQAELT</sequence>
<evidence type="ECO:0000256" key="8">
    <source>
        <dbReference type="RuleBase" id="RU363090"/>
    </source>
</evidence>
<organism evidence="10 11">
    <name type="scientific">Micractinium conductrix</name>
    <dbReference type="NCBI Taxonomy" id="554055"/>
    <lineage>
        <taxon>Eukaryota</taxon>
        <taxon>Viridiplantae</taxon>
        <taxon>Chlorophyta</taxon>
        <taxon>core chlorophytes</taxon>
        <taxon>Trebouxiophyceae</taxon>
        <taxon>Chlorellales</taxon>
        <taxon>Chlorellaceae</taxon>
        <taxon>Chlorella clade</taxon>
        <taxon>Micractinium</taxon>
    </lineage>
</organism>
<feature type="region of interest" description="Disordered" evidence="9">
    <location>
        <begin position="216"/>
        <end position="243"/>
    </location>
</feature>
<dbReference type="GO" id="GO:0005634">
    <property type="term" value="C:nucleus"/>
    <property type="evidence" value="ECO:0007669"/>
    <property type="project" value="TreeGrafter"/>
</dbReference>
<comment type="caution">
    <text evidence="10">The sequence shown here is derived from an EMBL/GenBank/DDBJ whole genome shotgun (WGS) entry which is preliminary data.</text>
</comment>
<keyword evidence="4 8" id="KW-0418">Kinase</keyword>
<comment type="catalytic activity">
    <reaction evidence="6 8">
        <text>1D-myo-inositol 1,4,5-trisphosphate + 2 ATP = 1D-myo-inositol 1,3,4,5,6-pentakisphosphate + 2 ADP + 2 H(+)</text>
        <dbReference type="Rhea" id="RHEA:32359"/>
        <dbReference type="ChEBI" id="CHEBI:15378"/>
        <dbReference type="ChEBI" id="CHEBI:30616"/>
        <dbReference type="ChEBI" id="CHEBI:57733"/>
        <dbReference type="ChEBI" id="CHEBI:203600"/>
        <dbReference type="ChEBI" id="CHEBI:456216"/>
        <dbReference type="EC" id="2.7.1.151"/>
    </reaction>
</comment>
<dbReference type="OrthoDB" id="5958943at2759"/>
<comment type="catalytic activity">
    <reaction evidence="7 8">
        <text>1D-myo-inositol 1,3,4,6-tetrakisphosphate + ATP = 1D-myo-inositol 1,3,4,5,6-pentakisphosphate + ADP + H(+)</text>
        <dbReference type="Rhea" id="RHEA:12717"/>
        <dbReference type="ChEBI" id="CHEBI:15378"/>
        <dbReference type="ChEBI" id="CHEBI:30616"/>
        <dbReference type="ChEBI" id="CHEBI:57660"/>
        <dbReference type="ChEBI" id="CHEBI:57733"/>
        <dbReference type="ChEBI" id="CHEBI:456216"/>
        <dbReference type="EC" id="2.7.1.140"/>
    </reaction>
</comment>
<protein>
    <recommendedName>
        <fullName evidence="8">Inositol polyphosphate multikinase</fullName>
        <ecNumber evidence="8">2.7.1.140</ecNumber>
        <ecNumber evidence="8">2.7.1.151</ecNumber>
    </recommendedName>
</protein>
<accession>A0A2P6V9V5</accession>
<dbReference type="EC" id="2.7.1.140" evidence="8"/>
<name>A0A2P6V9V5_9CHLO</name>
<dbReference type="EC" id="2.7.1.151" evidence="8"/>
<evidence type="ECO:0000256" key="9">
    <source>
        <dbReference type="SAM" id="MobiDB-lite"/>
    </source>
</evidence>
<dbReference type="PANTHER" id="PTHR12400:SF51">
    <property type="entry name" value="INOSITOL POLYPHOSPHATE MULTIKINASE"/>
    <property type="match status" value="1"/>
</dbReference>
<feature type="region of interest" description="Disordered" evidence="9">
    <location>
        <begin position="176"/>
        <end position="204"/>
    </location>
</feature>
<evidence type="ECO:0000256" key="7">
    <source>
        <dbReference type="ARBA" id="ARBA00036525"/>
    </source>
</evidence>
<dbReference type="Proteomes" id="UP000239649">
    <property type="component" value="Unassembled WGS sequence"/>
</dbReference>
<feature type="compositionally biased region" description="Basic and acidic residues" evidence="9">
    <location>
        <begin position="98"/>
        <end position="111"/>
    </location>
</feature>
<dbReference type="GO" id="GO:0008440">
    <property type="term" value="F:inositol-1,4,5-trisphosphate 3-kinase activity"/>
    <property type="evidence" value="ECO:0007669"/>
    <property type="project" value="TreeGrafter"/>
</dbReference>
<reference evidence="10 11" key="1">
    <citation type="journal article" date="2018" name="Plant J.">
        <title>Genome sequences of Chlorella sorokiniana UTEX 1602 and Micractinium conductrix SAG 241.80: implications to maltose excretion by a green alga.</title>
        <authorList>
            <person name="Arriola M.B."/>
            <person name="Velmurugan N."/>
            <person name="Zhang Y."/>
            <person name="Plunkett M.H."/>
            <person name="Hondzo H."/>
            <person name="Barney B.M."/>
        </authorList>
    </citation>
    <scope>NUCLEOTIDE SEQUENCE [LARGE SCALE GENOMIC DNA]</scope>
    <source>
        <strain evidence="10 11">SAG 241.80</strain>
    </source>
</reference>
<dbReference type="GO" id="GO:0005737">
    <property type="term" value="C:cytoplasm"/>
    <property type="evidence" value="ECO:0007669"/>
    <property type="project" value="TreeGrafter"/>
</dbReference>
<keyword evidence="3 8" id="KW-0547">Nucleotide-binding</keyword>
<dbReference type="GO" id="GO:0005524">
    <property type="term" value="F:ATP binding"/>
    <property type="evidence" value="ECO:0007669"/>
    <property type="project" value="UniProtKB-KW"/>
</dbReference>
<dbReference type="InterPro" id="IPR038286">
    <property type="entry name" value="IPK_sf"/>
</dbReference>
<feature type="compositionally biased region" description="Low complexity" evidence="9">
    <location>
        <begin position="187"/>
        <end position="196"/>
    </location>
</feature>
<feature type="region of interest" description="Disordered" evidence="9">
    <location>
        <begin position="54"/>
        <end position="111"/>
    </location>
</feature>
<dbReference type="Gene3D" id="3.30.470.160">
    <property type="entry name" value="Inositol polyphosphate kinase"/>
    <property type="match status" value="1"/>
</dbReference>
<dbReference type="InterPro" id="IPR005522">
    <property type="entry name" value="IPK"/>
</dbReference>
<evidence type="ECO:0000256" key="3">
    <source>
        <dbReference type="ARBA" id="ARBA00022741"/>
    </source>
</evidence>
<keyword evidence="11" id="KW-1185">Reference proteome</keyword>
<evidence type="ECO:0000256" key="2">
    <source>
        <dbReference type="ARBA" id="ARBA00022679"/>
    </source>
</evidence>
<dbReference type="GO" id="GO:0047326">
    <property type="term" value="F:inositol-1,3,4,6-tetrakisphosphate 5-kinase activity"/>
    <property type="evidence" value="ECO:0007669"/>
    <property type="project" value="RHEA"/>
</dbReference>
<keyword evidence="2 8" id="KW-0808">Transferase</keyword>
<evidence type="ECO:0000256" key="5">
    <source>
        <dbReference type="ARBA" id="ARBA00022840"/>
    </source>
</evidence>
<dbReference type="STRING" id="554055.A0A2P6V9V5"/>
<feature type="region of interest" description="Disordered" evidence="9">
    <location>
        <begin position="271"/>
        <end position="295"/>
    </location>
</feature>
<gene>
    <name evidence="10" type="ORF">C2E20_5691</name>
</gene>
<proteinExistence type="inferred from homology"/>
<evidence type="ECO:0000256" key="4">
    <source>
        <dbReference type="ARBA" id="ARBA00022777"/>
    </source>
</evidence>
<evidence type="ECO:0000313" key="10">
    <source>
        <dbReference type="EMBL" id="PSC70870.1"/>
    </source>
</evidence>
<comment type="function">
    <text evidence="8">Inositol phosphate kinase with a broad substrate specificity.</text>
</comment>
<feature type="compositionally biased region" description="Low complexity" evidence="9">
    <location>
        <begin position="61"/>
        <end position="76"/>
    </location>
</feature>
<dbReference type="EMBL" id="LHPF02000017">
    <property type="protein sequence ID" value="PSC70870.1"/>
    <property type="molecule type" value="Genomic_DNA"/>
</dbReference>
<dbReference type="Pfam" id="PF03770">
    <property type="entry name" value="IPK"/>
    <property type="match status" value="1"/>
</dbReference>
<keyword evidence="5 8" id="KW-0067">ATP-binding</keyword>
<dbReference type="SUPFAM" id="SSF56104">
    <property type="entry name" value="SAICAR synthase-like"/>
    <property type="match status" value="1"/>
</dbReference>
<feature type="compositionally biased region" description="Low complexity" evidence="9">
    <location>
        <begin position="279"/>
        <end position="295"/>
    </location>
</feature>
<dbReference type="AlphaFoldDB" id="A0A2P6V9V5"/>
<evidence type="ECO:0000256" key="1">
    <source>
        <dbReference type="ARBA" id="ARBA00007374"/>
    </source>
</evidence>
<evidence type="ECO:0000256" key="6">
    <source>
        <dbReference type="ARBA" id="ARBA00036164"/>
    </source>
</evidence>
<comment type="similarity">
    <text evidence="1 8">Belongs to the inositol phosphokinase (IPK) family.</text>
</comment>
<dbReference type="GO" id="GO:0032958">
    <property type="term" value="P:inositol phosphate biosynthetic process"/>
    <property type="evidence" value="ECO:0007669"/>
    <property type="project" value="InterPro"/>
</dbReference>
<evidence type="ECO:0000313" key="11">
    <source>
        <dbReference type="Proteomes" id="UP000239649"/>
    </source>
</evidence>
<feature type="compositionally biased region" description="Pro residues" evidence="9">
    <location>
        <begin position="220"/>
        <end position="229"/>
    </location>
</feature>
<dbReference type="PANTHER" id="PTHR12400">
    <property type="entry name" value="INOSITOL POLYPHOSPHATE KINASE"/>
    <property type="match status" value="1"/>
</dbReference>